<reference evidence="1 2" key="1">
    <citation type="submission" date="2020-08" db="EMBL/GenBank/DDBJ databases">
        <title>Genomic Encyclopedia of Type Strains, Phase III (KMG-III): the genomes of soil and plant-associated and newly described type strains.</title>
        <authorList>
            <person name="Whitman W."/>
        </authorList>
    </citation>
    <scope>NUCLEOTIDE SEQUENCE [LARGE SCALE GENOMIC DNA]</scope>
    <source>
        <strain evidence="1 2">CECT 3265</strain>
    </source>
</reference>
<accession>A0A7W7PDJ5</accession>
<gene>
    <name evidence="1" type="ORF">FHS38_002083</name>
</gene>
<name>A0A7W7PDJ5_STRNE</name>
<dbReference type="EMBL" id="JACHJG010000003">
    <property type="protein sequence ID" value="MBB4886054.1"/>
    <property type="molecule type" value="Genomic_DNA"/>
</dbReference>
<sequence>MTDELRLYLREDGADTEYLNSLAGYLRQELLQLDVADVTPLSTGAAPQGARAFDAAAAGGLLVSLGQSAVMLQSVVSAVSQWLSRSRGVSRTVRVELGDDVLELSDVSAADRERLVELFVSRNVSTGG</sequence>
<evidence type="ECO:0000313" key="1">
    <source>
        <dbReference type="EMBL" id="MBB4886054.1"/>
    </source>
</evidence>
<evidence type="ECO:0000313" key="2">
    <source>
        <dbReference type="Proteomes" id="UP000556436"/>
    </source>
</evidence>
<comment type="caution">
    <text evidence="1">The sequence shown here is derived from an EMBL/GenBank/DDBJ whole genome shotgun (WGS) entry which is preliminary data.</text>
</comment>
<dbReference type="AlphaFoldDB" id="A0A7W7PDJ5"/>
<protein>
    <submittedName>
        <fullName evidence="1">Uncharacterized protein</fullName>
    </submittedName>
</protein>
<keyword evidence="2" id="KW-1185">Reference proteome</keyword>
<proteinExistence type="predicted"/>
<dbReference type="Proteomes" id="UP000556436">
    <property type="component" value="Unassembled WGS sequence"/>
</dbReference>
<organism evidence="1 2">
    <name type="scientific">Streptomyces netropsis</name>
    <name type="common">Streptoverticillium netropsis</name>
    <dbReference type="NCBI Taxonomy" id="55404"/>
    <lineage>
        <taxon>Bacteria</taxon>
        <taxon>Bacillati</taxon>
        <taxon>Actinomycetota</taxon>
        <taxon>Actinomycetes</taxon>
        <taxon>Kitasatosporales</taxon>
        <taxon>Streptomycetaceae</taxon>
        <taxon>Streptomyces</taxon>
    </lineage>
</organism>
<dbReference type="RefSeq" id="WP_221494763.1">
    <property type="nucleotide sequence ID" value="NZ_BMRW01000003.1"/>
</dbReference>